<comment type="caution">
    <text evidence="2">The sequence shown here is derived from an EMBL/GenBank/DDBJ whole genome shotgun (WGS) entry which is preliminary data.</text>
</comment>
<dbReference type="InterPro" id="IPR004045">
    <property type="entry name" value="Glutathione_S-Trfase_N"/>
</dbReference>
<gene>
    <name evidence="2" type="ORF">DFR46_1269</name>
</gene>
<dbReference type="Gene3D" id="1.20.1050.10">
    <property type="match status" value="1"/>
</dbReference>
<sequence length="361" mass="40319">MTHILYGAPASLFSGKARSYLDWKRIDYEEQMPSPEVMRDVIIPAVGYPVVPVVRKEDGTIIQDTTSIIDHFETEAGGPSVYPDTPVQKLVALLFELYGDEWLVIPAMHYRWNYNEEWIYGEFGKANLPDGSAKEQADRGREIGQRFKGFVPMLGINDTTIPAIEQSYEALLADLETHFTEHDYLLGTRPSIGDYGLIGPFYAHLYRDPESGKLMKRLAPNVALWVERMMDAAMPLSGDFLEDDAIPETLLPVLRRMMDEQLPHLEQVAKLYTAWTETNPGAAVPRAVGMAPYTIEGVANERFASPFSLWMLQRPLEFYRALDGADKAAVDALLEAVGGSAFQDFAPFPSINFGNGAMSQA</sequence>
<feature type="domain" description="GST N-terminal" evidence="1">
    <location>
        <begin position="5"/>
        <end position="79"/>
    </location>
</feature>
<dbReference type="AlphaFoldDB" id="A0A3D9FEK3"/>
<dbReference type="RefSeq" id="WP_116235676.1">
    <property type="nucleotide sequence ID" value="NZ_QRDP01000004.1"/>
</dbReference>
<dbReference type="Pfam" id="PF13417">
    <property type="entry name" value="GST_N_3"/>
    <property type="match status" value="1"/>
</dbReference>
<evidence type="ECO:0000313" key="2">
    <source>
        <dbReference type="EMBL" id="RED16250.1"/>
    </source>
</evidence>
<evidence type="ECO:0000313" key="3">
    <source>
        <dbReference type="Proteomes" id="UP000256310"/>
    </source>
</evidence>
<keyword evidence="3" id="KW-1185">Reference proteome</keyword>
<dbReference type="SUPFAM" id="SSF52833">
    <property type="entry name" value="Thioredoxin-like"/>
    <property type="match status" value="1"/>
</dbReference>
<reference evidence="2 3" key="1">
    <citation type="submission" date="2018-07" db="EMBL/GenBank/DDBJ databases">
        <title>Genomic Encyclopedia of Type Strains, Phase IV (KMG-IV): sequencing the most valuable type-strain genomes for metagenomic binning, comparative biology and taxonomic classification.</title>
        <authorList>
            <person name="Goeker M."/>
        </authorList>
    </citation>
    <scope>NUCLEOTIDE SEQUENCE [LARGE SCALE GENOMIC DNA]</scope>
    <source>
        <strain evidence="2 3">DSM 26725</strain>
    </source>
</reference>
<accession>A0A3D9FEK3</accession>
<dbReference type="InterPro" id="IPR036249">
    <property type="entry name" value="Thioredoxin-like_sf"/>
</dbReference>
<dbReference type="OrthoDB" id="7054557at2"/>
<dbReference type="EMBL" id="QRDP01000004">
    <property type="protein sequence ID" value="RED16250.1"/>
    <property type="molecule type" value="Genomic_DNA"/>
</dbReference>
<organism evidence="2 3">
    <name type="scientific">Parasphingopyxis lamellibrachiae</name>
    <dbReference type="NCBI Taxonomy" id="680125"/>
    <lineage>
        <taxon>Bacteria</taxon>
        <taxon>Pseudomonadati</taxon>
        <taxon>Pseudomonadota</taxon>
        <taxon>Alphaproteobacteria</taxon>
        <taxon>Sphingomonadales</taxon>
        <taxon>Sphingomonadaceae</taxon>
        <taxon>Parasphingopyxis</taxon>
    </lineage>
</organism>
<proteinExistence type="predicted"/>
<dbReference type="InterPro" id="IPR036282">
    <property type="entry name" value="Glutathione-S-Trfase_C_sf"/>
</dbReference>
<name>A0A3D9FEK3_9SPHN</name>
<dbReference type="Pfam" id="PF13410">
    <property type="entry name" value="GST_C_2"/>
    <property type="match status" value="1"/>
</dbReference>
<evidence type="ECO:0000259" key="1">
    <source>
        <dbReference type="Pfam" id="PF13417"/>
    </source>
</evidence>
<dbReference type="Gene3D" id="3.40.30.10">
    <property type="entry name" value="Glutaredoxin"/>
    <property type="match status" value="1"/>
</dbReference>
<protein>
    <submittedName>
        <fullName evidence="2">Glutathione S-transferase</fullName>
    </submittedName>
</protein>
<keyword evidence="2" id="KW-0808">Transferase</keyword>
<dbReference type="Proteomes" id="UP000256310">
    <property type="component" value="Unassembled WGS sequence"/>
</dbReference>
<dbReference type="CDD" id="cd00299">
    <property type="entry name" value="GST_C_family"/>
    <property type="match status" value="1"/>
</dbReference>
<dbReference type="SUPFAM" id="SSF47616">
    <property type="entry name" value="GST C-terminal domain-like"/>
    <property type="match status" value="1"/>
</dbReference>
<dbReference type="GO" id="GO:0016740">
    <property type="term" value="F:transferase activity"/>
    <property type="evidence" value="ECO:0007669"/>
    <property type="project" value="UniProtKB-KW"/>
</dbReference>